<dbReference type="PROSITE" id="PS50011">
    <property type="entry name" value="PROTEIN_KINASE_DOM"/>
    <property type="match status" value="1"/>
</dbReference>
<feature type="domain" description="Protein kinase" evidence="1">
    <location>
        <begin position="1"/>
        <end position="347"/>
    </location>
</feature>
<name>A0A9N9IYF7_9GLOM</name>
<dbReference type="InterPro" id="IPR001245">
    <property type="entry name" value="Ser-Thr/Tyr_kinase_cat_dom"/>
</dbReference>
<dbReference type="InterPro" id="IPR011009">
    <property type="entry name" value="Kinase-like_dom_sf"/>
</dbReference>
<reference evidence="2" key="1">
    <citation type="submission" date="2021-06" db="EMBL/GenBank/DDBJ databases">
        <authorList>
            <person name="Kallberg Y."/>
            <person name="Tangrot J."/>
            <person name="Rosling A."/>
        </authorList>
    </citation>
    <scope>NUCLEOTIDE SEQUENCE</scope>
    <source>
        <strain evidence="2">MA453B</strain>
    </source>
</reference>
<dbReference type="OrthoDB" id="6718656at2759"/>
<dbReference type="InterPro" id="IPR050167">
    <property type="entry name" value="Ser_Thr_protein_kinase"/>
</dbReference>
<dbReference type="Pfam" id="PF07714">
    <property type="entry name" value="PK_Tyr_Ser-Thr"/>
    <property type="match status" value="1"/>
</dbReference>
<organism evidence="2 3">
    <name type="scientific">Dentiscutata erythropus</name>
    <dbReference type="NCBI Taxonomy" id="1348616"/>
    <lineage>
        <taxon>Eukaryota</taxon>
        <taxon>Fungi</taxon>
        <taxon>Fungi incertae sedis</taxon>
        <taxon>Mucoromycota</taxon>
        <taxon>Glomeromycotina</taxon>
        <taxon>Glomeromycetes</taxon>
        <taxon>Diversisporales</taxon>
        <taxon>Gigasporaceae</taxon>
        <taxon>Dentiscutata</taxon>
    </lineage>
</organism>
<dbReference type="Proteomes" id="UP000789405">
    <property type="component" value="Unassembled WGS sequence"/>
</dbReference>
<accession>A0A9N9IYF7</accession>
<keyword evidence="3" id="KW-1185">Reference proteome</keyword>
<dbReference type="SUPFAM" id="SSF56112">
    <property type="entry name" value="Protein kinase-like (PK-like)"/>
    <property type="match status" value="1"/>
</dbReference>
<dbReference type="InterPro" id="IPR000719">
    <property type="entry name" value="Prot_kinase_dom"/>
</dbReference>
<dbReference type="AlphaFoldDB" id="A0A9N9IYF7"/>
<dbReference type="GO" id="GO:0004672">
    <property type="term" value="F:protein kinase activity"/>
    <property type="evidence" value="ECO:0007669"/>
    <property type="project" value="InterPro"/>
</dbReference>
<comment type="caution">
    <text evidence="2">The sequence shown here is derived from an EMBL/GenBank/DDBJ whole genome shotgun (WGS) entry which is preliminary data.</text>
</comment>
<evidence type="ECO:0000313" key="3">
    <source>
        <dbReference type="Proteomes" id="UP000789405"/>
    </source>
</evidence>
<evidence type="ECO:0000259" key="1">
    <source>
        <dbReference type="PROSITE" id="PS50011"/>
    </source>
</evidence>
<dbReference type="GO" id="GO:0005524">
    <property type="term" value="F:ATP binding"/>
    <property type="evidence" value="ECO:0007669"/>
    <property type="project" value="InterPro"/>
</dbReference>
<gene>
    <name evidence="2" type="ORF">DERYTH_LOCUS17455</name>
</gene>
<proteinExistence type="predicted"/>
<evidence type="ECO:0000313" key="2">
    <source>
        <dbReference type="EMBL" id="CAG8757247.1"/>
    </source>
</evidence>
<sequence length="347" mass="40987">MWIKEAIIMLFTIVSRKLNFSEPFCRRNFTSRPEKKCENQVIHEFLQEIQLNSKYCNNFIDWVPNSDVNYIKSHNRTENSEIFLGIWKPFKIHHQCLGKCAIPFYGLTLYPETRDYAMIMKRAVHGDLCKYVHTHKYKLSWTKRIKILVNIAKALEYLHSQDLVHHDLHCKNILVDEDDKIFICDFGLSHNSNSQSELLQRFSDMHIQENIEIVQRFSDMHMQENVEIVQSFRSNDEQDTSNVISVADNNQTRQYAIDLCDSDRHEQESIQNNEYTVWQSLELLLDDFFHSMPTRSFLVEHLLRSTFFALSGDTSDIYDQVSSLLDLFNHFGATDEIPNLDVQNEEF</sequence>
<dbReference type="PANTHER" id="PTHR23257">
    <property type="entry name" value="SERINE-THREONINE PROTEIN KINASE"/>
    <property type="match status" value="1"/>
</dbReference>
<dbReference type="Gene3D" id="1.10.510.10">
    <property type="entry name" value="Transferase(Phosphotransferase) domain 1"/>
    <property type="match status" value="1"/>
</dbReference>
<dbReference type="EMBL" id="CAJVPY010016482">
    <property type="protein sequence ID" value="CAG8757247.1"/>
    <property type="molecule type" value="Genomic_DNA"/>
</dbReference>
<protein>
    <submittedName>
        <fullName evidence="2">2863_t:CDS:1</fullName>
    </submittedName>
</protein>